<dbReference type="EMBL" id="JAVRRT010000016">
    <property type="protein sequence ID" value="KAK5165487.1"/>
    <property type="molecule type" value="Genomic_DNA"/>
</dbReference>
<accession>A0AAV9P389</accession>
<dbReference type="InterPro" id="IPR057559">
    <property type="entry name" value="SAM_6"/>
</dbReference>
<protein>
    <submittedName>
        <fullName evidence="4">Uncharacterized protein</fullName>
    </submittedName>
</protein>
<feature type="region of interest" description="Disordered" evidence="1">
    <location>
        <begin position="325"/>
        <end position="377"/>
    </location>
</feature>
<feature type="compositionally biased region" description="Polar residues" evidence="1">
    <location>
        <begin position="357"/>
        <end position="366"/>
    </location>
</feature>
<name>A0AAV9P389_9PEZI</name>
<sequence>MDAVYPTPGYGNGHQQFGHDGHPSLSGMMGYSDFDGGHQPESPSGSTPPATMTDSELDDDDLTPLEYARNHGLTRDYTRNYVQEAMDCLPPTPESMHSDMMHPSIELDSTDISPDTLGEKLVLETWDVDRETVKFLTSVMALAADQPNMCVEELDDCLLSRSLKIEEAVLSRDPELELRQLKRHNAISLPAEAAAFVRTTTEDEQQPLWTTAELALPHKMDCKVAQERLDIGRDVISYLEDVLSLSESQDVDFSDPDSQRVTLRSPTSQIRADHLQPAVVRHLTPPLLPLQPPPTVQGISAHAAELDLTSSPEDLIAAEAEALEKQMAERDRLSPPKSGHTPTDELRDSDLLAGYRPSSTTLSWGSPSPGRRKRLEDLRPEVPLLPVADERPAKRPKTVSFSDELLAIIPDKILDEPALSMDELEQDSDQFMVDVLAPFAESGIKQVNNEQLVESDTTLRVPVPGVDAVELYRPWQDLRAERSTPELPTSQKAFMSLMKNDYCRTQQRWAGVSKLEQTLPWTAFPSILAKVPEEEFDDGSFARYMSGLSLDDTINVDELIWYQPLDEESDDELDKLEPLAFESDETLNAPDALIEPCLENRFGNDEAYTNLPAPAPLVTTARGGLDMAALLRKRKQKLETAGNRKNKFQSPDQHHAPQRAAPDAQVPTFGGLSGFIRLHGDIDLNKQPAVAELPEPVQQKQQPAPQAVMVQTHPADANHAFLKCPAPEVLPVKHAASLIISSAMLTRRDLTRSFQAALPKVDLIERISTSPASGTGSHAAADPFEADITISPSIGVLTTTLQKLKQKALPGQTAFFGVKERIVSVSARYPRLVVLVSEGQQSSNEIAANGMSANLDERDCEALSDLYGLSTQLDTEIEVVYVPGGETKLANWLAALLSRNLQAKQTTQLLQDETMWERFLRTTGMNAFAAQAVLAKLNPDKGVEGSSGVGEPKPYVHGLAAFVQMMADQRLEILGTVVNSKGILQRVNGVLEGPWKVA</sequence>
<dbReference type="GeneID" id="89930348"/>
<gene>
    <name evidence="4" type="ORF">LTR77_009016</name>
</gene>
<feature type="region of interest" description="Disordered" evidence="1">
    <location>
        <begin position="1"/>
        <end position="62"/>
    </location>
</feature>
<dbReference type="Pfam" id="PF23394">
    <property type="entry name" value="DUF7102"/>
    <property type="match status" value="1"/>
</dbReference>
<proteinExistence type="predicted"/>
<evidence type="ECO:0000313" key="5">
    <source>
        <dbReference type="Proteomes" id="UP001337655"/>
    </source>
</evidence>
<feature type="compositionally biased region" description="Basic and acidic residues" evidence="1">
    <location>
        <begin position="325"/>
        <end position="334"/>
    </location>
</feature>
<dbReference type="Proteomes" id="UP001337655">
    <property type="component" value="Unassembled WGS sequence"/>
</dbReference>
<dbReference type="AlphaFoldDB" id="A0AAV9P389"/>
<evidence type="ECO:0000256" key="1">
    <source>
        <dbReference type="SAM" id="MobiDB-lite"/>
    </source>
</evidence>
<dbReference type="Pfam" id="PF23395">
    <property type="entry name" value="SAM_6"/>
    <property type="match status" value="1"/>
</dbReference>
<evidence type="ECO:0000259" key="3">
    <source>
        <dbReference type="Pfam" id="PF23395"/>
    </source>
</evidence>
<feature type="domain" description="DUF7102" evidence="2">
    <location>
        <begin position="737"/>
        <end position="900"/>
    </location>
</feature>
<evidence type="ECO:0000259" key="2">
    <source>
        <dbReference type="Pfam" id="PF23394"/>
    </source>
</evidence>
<dbReference type="InterPro" id="IPR055528">
    <property type="entry name" value="DUF7102"/>
</dbReference>
<feature type="compositionally biased region" description="Polar residues" evidence="1">
    <location>
        <begin position="41"/>
        <end position="54"/>
    </location>
</feature>
<feature type="domain" description="SAM-like" evidence="3">
    <location>
        <begin position="910"/>
        <end position="991"/>
    </location>
</feature>
<reference evidence="4 5" key="1">
    <citation type="submission" date="2023-08" db="EMBL/GenBank/DDBJ databases">
        <title>Black Yeasts Isolated from many extreme environments.</title>
        <authorList>
            <person name="Coleine C."/>
            <person name="Stajich J.E."/>
            <person name="Selbmann L."/>
        </authorList>
    </citation>
    <scope>NUCLEOTIDE SEQUENCE [LARGE SCALE GENOMIC DNA]</scope>
    <source>
        <strain evidence="4 5">CCFEE 5935</strain>
    </source>
</reference>
<comment type="caution">
    <text evidence="4">The sequence shown here is derived from an EMBL/GenBank/DDBJ whole genome shotgun (WGS) entry which is preliminary data.</text>
</comment>
<organism evidence="4 5">
    <name type="scientific">Saxophila tyrrhenica</name>
    <dbReference type="NCBI Taxonomy" id="1690608"/>
    <lineage>
        <taxon>Eukaryota</taxon>
        <taxon>Fungi</taxon>
        <taxon>Dikarya</taxon>
        <taxon>Ascomycota</taxon>
        <taxon>Pezizomycotina</taxon>
        <taxon>Dothideomycetes</taxon>
        <taxon>Dothideomycetidae</taxon>
        <taxon>Mycosphaerellales</taxon>
        <taxon>Extremaceae</taxon>
        <taxon>Saxophila</taxon>
    </lineage>
</organism>
<dbReference type="RefSeq" id="XP_064655571.1">
    <property type="nucleotide sequence ID" value="XM_064806245.1"/>
</dbReference>
<keyword evidence="5" id="KW-1185">Reference proteome</keyword>
<feature type="region of interest" description="Disordered" evidence="1">
    <location>
        <begin position="639"/>
        <end position="665"/>
    </location>
</feature>
<evidence type="ECO:0000313" key="4">
    <source>
        <dbReference type="EMBL" id="KAK5165487.1"/>
    </source>
</evidence>